<reference evidence="4" key="1">
    <citation type="submission" date="2018-06" db="EMBL/GenBank/DDBJ databases">
        <authorList>
            <person name="Zhirakovskaya E."/>
        </authorList>
    </citation>
    <scope>NUCLEOTIDE SEQUENCE</scope>
</reference>
<dbReference type="AlphaFoldDB" id="A0A3B0SHW9"/>
<feature type="domain" description="RecF/RecN/SMC N-terminal" evidence="3">
    <location>
        <begin position="3"/>
        <end position="135"/>
    </location>
</feature>
<accession>A0A3B0SHW9</accession>
<dbReference type="GO" id="GO:0005737">
    <property type="term" value="C:cytoplasm"/>
    <property type="evidence" value="ECO:0007669"/>
    <property type="project" value="TreeGrafter"/>
</dbReference>
<gene>
    <name evidence="4" type="ORF">MNBD_ACTINO01-1277</name>
</gene>
<evidence type="ECO:0000256" key="2">
    <source>
        <dbReference type="ARBA" id="ARBA00023125"/>
    </source>
</evidence>
<dbReference type="Pfam" id="PF02463">
    <property type="entry name" value="SMC_N"/>
    <property type="match status" value="1"/>
</dbReference>
<dbReference type="SUPFAM" id="SSF52540">
    <property type="entry name" value="P-loop containing nucleoside triphosphate hydrolases"/>
    <property type="match status" value="1"/>
</dbReference>
<evidence type="ECO:0000259" key="3">
    <source>
        <dbReference type="Pfam" id="PF02463"/>
    </source>
</evidence>
<name>A0A3B0SHW9_9ZZZZ</name>
<dbReference type="PANTHER" id="PTHR42963">
    <property type="entry name" value="CHROMOSOME PARTITION PROTEIN MUKB"/>
    <property type="match status" value="1"/>
</dbReference>
<dbReference type="Gene3D" id="3.40.50.300">
    <property type="entry name" value="P-loop containing nucleotide triphosphate hydrolases"/>
    <property type="match status" value="1"/>
</dbReference>
<dbReference type="InterPro" id="IPR003395">
    <property type="entry name" value="RecF/RecN/SMC_N"/>
</dbReference>
<organism evidence="4">
    <name type="scientific">hydrothermal vent metagenome</name>
    <dbReference type="NCBI Taxonomy" id="652676"/>
    <lineage>
        <taxon>unclassified sequences</taxon>
        <taxon>metagenomes</taxon>
        <taxon>ecological metagenomes</taxon>
    </lineage>
</organism>
<dbReference type="PANTHER" id="PTHR42963:SF1">
    <property type="entry name" value="DUF4476 DOMAIN-CONTAINING PROTEIN"/>
    <property type="match status" value="1"/>
</dbReference>
<evidence type="ECO:0000256" key="1">
    <source>
        <dbReference type="ARBA" id="ARBA00022490"/>
    </source>
</evidence>
<protein>
    <submittedName>
        <fullName evidence="4">Chromosome partition protein smc</fullName>
    </submittedName>
</protein>
<keyword evidence="2" id="KW-0238">DNA-binding</keyword>
<dbReference type="GO" id="GO:0003677">
    <property type="term" value="F:DNA binding"/>
    <property type="evidence" value="ECO:0007669"/>
    <property type="project" value="UniProtKB-KW"/>
</dbReference>
<dbReference type="InterPro" id="IPR027417">
    <property type="entry name" value="P-loop_NTPase"/>
</dbReference>
<evidence type="ECO:0000313" key="4">
    <source>
        <dbReference type="EMBL" id="VAW05821.1"/>
    </source>
</evidence>
<sequence>MKLKHLTLRGFKSFADRTRLDFASGVNVVVGPNGSGKSNILDAIAWVMGTQATRSLRTEKMEDLVFAGTATRPPLPRAEVSLTFANDESLMPLDFAEITITRRLFRDGTSEYELNGVPCRLLDIQELLSDGGIGRQQHVLVGQGQVGEVLNASPQDHRAVIEEAAGVTKHRGRRDR</sequence>
<feature type="non-terminal residue" evidence="4">
    <location>
        <position position="176"/>
    </location>
</feature>
<dbReference type="InterPro" id="IPR050308">
    <property type="entry name" value="MukB/SMC"/>
</dbReference>
<keyword evidence="1" id="KW-0963">Cytoplasm</keyword>
<proteinExistence type="predicted"/>
<dbReference type="EMBL" id="UOEI01000442">
    <property type="protein sequence ID" value="VAW05821.1"/>
    <property type="molecule type" value="Genomic_DNA"/>
</dbReference>